<dbReference type="SUPFAM" id="SSF56235">
    <property type="entry name" value="N-terminal nucleophile aminohydrolases (Ntn hydrolases)"/>
    <property type="match status" value="1"/>
</dbReference>
<gene>
    <name evidence="4" type="ORF">D5S19_01600</name>
</gene>
<dbReference type="Pfam" id="PF01112">
    <property type="entry name" value="Asparaginase_2"/>
    <property type="match status" value="1"/>
</dbReference>
<dbReference type="OrthoDB" id="9780217at2"/>
<name>A0A419IB09_9PSEU</name>
<evidence type="ECO:0000256" key="3">
    <source>
        <dbReference type="PIRSR" id="PIRSR600246-3"/>
    </source>
</evidence>
<dbReference type="GO" id="GO:0005737">
    <property type="term" value="C:cytoplasm"/>
    <property type="evidence" value="ECO:0007669"/>
    <property type="project" value="TreeGrafter"/>
</dbReference>
<comment type="caution">
    <text evidence="4">The sequence shown here is derived from an EMBL/GenBank/DDBJ whole genome shotgun (WGS) entry which is preliminary data.</text>
</comment>
<keyword evidence="5" id="KW-1185">Reference proteome</keyword>
<dbReference type="PANTHER" id="PTHR10188:SF6">
    <property type="entry name" value="N(4)-(BETA-N-ACETYLGLUCOSAMINYL)-L-ASPARAGINASE"/>
    <property type="match status" value="1"/>
</dbReference>
<dbReference type="GO" id="GO:0016811">
    <property type="term" value="F:hydrolase activity, acting on carbon-nitrogen (but not peptide) bonds, in linear amides"/>
    <property type="evidence" value="ECO:0007669"/>
    <property type="project" value="UniProtKB-ARBA"/>
</dbReference>
<feature type="site" description="Cleavage; by autolysis" evidence="3">
    <location>
        <begin position="167"/>
        <end position="168"/>
    </location>
</feature>
<dbReference type="EMBL" id="QZFV01000021">
    <property type="protein sequence ID" value="RJQ91194.1"/>
    <property type="molecule type" value="Genomic_DNA"/>
</dbReference>
<dbReference type="Proteomes" id="UP000285112">
    <property type="component" value="Unassembled WGS sequence"/>
</dbReference>
<evidence type="ECO:0000313" key="4">
    <source>
        <dbReference type="EMBL" id="RJQ91194.1"/>
    </source>
</evidence>
<evidence type="ECO:0000313" key="5">
    <source>
        <dbReference type="Proteomes" id="UP000285112"/>
    </source>
</evidence>
<dbReference type="PANTHER" id="PTHR10188">
    <property type="entry name" value="L-ASPARAGINASE"/>
    <property type="match status" value="1"/>
</dbReference>
<accession>A0A419IB09</accession>
<reference evidence="4 5" key="1">
    <citation type="submission" date="2018-09" db="EMBL/GenBank/DDBJ databases">
        <title>YIM PH 21725 draft genome.</title>
        <authorList>
            <person name="Miao C."/>
        </authorList>
    </citation>
    <scope>NUCLEOTIDE SEQUENCE [LARGE SCALE GENOMIC DNA]</scope>
    <source>
        <strain evidence="5">YIM PH21725</strain>
    </source>
</reference>
<proteinExistence type="predicted"/>
<sequence>MSLDGVVVAGSHNAAIGLPAAWRLLAAGESALDAVEAATRLVEDNEADHSVGYAGYPNLVGEVELDASIMDGRDRRAGAVGALKGNRHPVSVARAVMEQLPHTFLVGEGAARFAADLGLPTEDLLTEETRRIWRDGIEGKFPGRLELFREPLARLTALAADPMHVAGTVNVVARDVRGHVAAAVSTSGWAWKHPGRVGDSPVVGAGIYADDRHGAVGCTGLGELSIRAGLARDLISRLAGGQDLTAAGRAVLDDMAPMAAQVGPSAVMNVLALDRDGATLSFSTTPDAHFVVMRDRNTEPEKIPSVYVQWPGQEPPASDERGA</sequence>
<protein>
    <submittedName>
        <fullName evidence="4">Asparaginase</fullName>
    </submittedName>
</protein>
<evidence type="ECO:0000256" key="1">
    <source>
        <dbReference type="PIRSR" id="PIRSR600246-1"/>
    </source>
</evidence>
<feature type="binding site" evidence="2">
    <location>
        <begin position="196"/>
        <end position="199"/>
    </location>
    <ligand>
        <name>substrate</name>
    </ligand>
</feature>
<feature type="active site" description="Nucleophile" evidence="1">
    <location>
        <position position="168"/>
    </location>
</feature>
<dbReference type="InterPro" id="IPR029055">
    <property type="entry name" value="Ntn_hydrolases_N"/>
</dbReference>
<organism evidence="4 5">
    <name type="scientific">Amycolatopsis panacis</name>
    <dbReference type="NCBI Taxonomy" id="2340917"/>
    <lineage>
        <taxon>Bacteria</taxon>
        <taxon>Bacillati</taxon>
        <taxon>Actinomycetota</taxon>
        <taxon>Actinomycetes</taxon>
        <taxon>Pseudonocardiales</taxon>
        <taxon>Pseudonocardiaceae</taxon>
        <taxon>Amycolatopsis</taxon>
    </lineage>
</organism>
<dbReference type="Gene3D" id="3.60.20.30">
    <property type="entry name" value="(Glycosyl)asparaginase"/>
    <property type="match status" value="1"/>
</dbReference>
<dbReference type="InterPro" id="IPR000246">
    <property type="entry name" value="Peptidase_T2"/>
</dbReference>
<evidence type="ECO:0000256" key="2">
    <source>
        <dbReference type="PIRSR" id="PIRSR600246-2"/>
    </source>
</evidence>
<dbReference type="AlphaFoldDB" id="A0A419IB09"/>
<feature type="binding site" evidence="2">
    <location>
        <begin position="219"/>
        <end position="222"/>
    </location>
    <ligand>
        <name>substrate</name>
    </ligand>
</feature>
<dbReference type="RefSeq" id="WP_120021541.1">
    <property type="nucleotide sequence ID" value="NZ_QZFV01000021.1"/>
</dbReference>